<accession>A0A6J7BKZ9</accession>
<dbReference type="InterPro" id="IPR007318">
    <property type="entry name" value="Phopholipid_MeTrfase"/>
</dbReference>
<evidence type="ECO:0000256" key="5">
    <source>
        <dbReference type="SAM" id="Phobius"/>
    </source>
</evidence>
<feature type="transmembrane region" description="Helical" evidence="5">
    <location>
        <begin position="30"/>
        <end position="52"/>
    </location>
</feature>
<evidence type="ECO:0000256" key="1">
    <source>
        <dbReference type="ARBA" id="ARBA00004127"/>
    </source>
</evidence>
<dbReference type="PANTHER" id="PTHR43847">
    <property type="entry name" value="BLL3993 PROTEIN"/>
    <property type="match status" value="1"/>
</dbReference>
<dbReference type="EMBL" id="CAFAZX010000134">
    <property type="protein sequence ID" value="CAB4845624.1"/>
    <property type="molecule type" value="Genomic_DNA"/>
</dbReference>
<sequence>MTLKGRIFVWVQFACLGLIIFNPLAVLNDPIVICGAGLIAVVAWATLFAAYVRLRESLTIYPEPLENVPFVQTGIYKYIRHPMYLGVILFSLAMCLARTHWLSWIFFVVLVIDLHFKHSYEDKLLALKWPEALEYQEKVGALIPKFVVRK</sequence>
<dbReference type="PANTHER" id="PTHR43847:SF1">
    <property type="entry name" value="BLL3993 PROTEIN"/>
    <property type="match status" value="1"/>
</dbReference>
<keyword evidence="3 5" id="KW-1133">Transmembrane helix</keyword>
<dbReference type="EMBL" id="CAFBOJ010000167">
    <property type="protein sequence ID" value="CAB4989658.1"/>
    <property type="molecule type" value="Genomic_DNA"/>
</dbReference>
<keyword evidence="4 5" id="KW-0472">Membrane</keyword>
<dbReference type="AlphaFoldDB" id="A0A6J7BKZ9"/>
<evidence type="ECO:0000313" key="7">
    <source>
        <dbReference type="EMBL" id="CAB4989658.1"/>
    </source>
</evidence>
<evidence type="ECO:0000256" key="3">
    <source>
        <dbReference type="ARBA" id="ARBA00022989"/>
    </source>
</evidence>
<keyword evidence="2 5" id="KW-0812">Transmembrane</keyword>
<dbReference type="Pfam" id="PF04191">
    <property type="entry name" value="PEMT"/>
    <property type="match status" value="1"/>
</dbReference>
<comment type="subcellular location">
    <subcellularLocation>
        <location evidence="1">Endomembrane system</location>
        <topology evidence="1">Multi-pass membrane protein</topology>
    </subcellularLocation>
</comment>
<dbReference type="InterPro" id="IPR052527">
    <property type="entry name" value="Metal_cation-efflux_comp"/>
</dbReference>
<gene>
    <name evidence="6" type="ORF">UFOPK3241_01480</name>
    <name evidence="7" type="ORF">UFOPK3937_01213</name>
</gene>
<proteinExistence type="predicted"/>
<feature type="transmembrane region" description="Helical" evidence="5">
    <location>
        <begin position="84"/>
        <end position="112"/>
    </location>
</feature>
<reference evidence="6" key="1">
    <citation type="submission" date="2020-05" db="EMBL/GenBank/DDBJ databases">
        <authorList>
            <person name="Chiriac C."/>
            <person name="Salcher M."/>
            <person name="Ghai R."/>
            <person name="Kavagutti S V."/>
        </authorList>
    </citation>
    <scope>NUCLEOTIDE SEQUENCE</scope>
</reference>
<evidence type="ECO:0000313" key="6">
    <source>
        <dbReference type="EMBL" id="CAB4845624.1"/>
    </source>
</evidence>
<organism evidence="6">
    <name type="scientific">freshwater metagenome</name>
    <dbReference type="NCBI Taxonomy" id="449393"/>
    <lineage>
        <taxon>unclassified sequences</taxon>
        <taxon>metagenomes</taxon>
        <taxon>ecological metagenomes</taxon>
    </lineage>
</organism>
<feature type="transmembrane region" description="Helical" evidence="5">
    <location>
        <begin position="7"/>
        <end position="24"/>
    </location>
</feature>
<evidence type="ECO:0000256" key="4">
    <source>
        <dbReference type="ARBA" id="ARBA00023136"/>
    </source>
</evidence>
<protein>
    <submittedName>
        <fullName evidence="6">Unannotated protein</fullName>
    </submittedName>
</protein>
<name>A0A6J7BKZ9_9ZZZZ</name>
<dbReference type="GO" id="GO:0012505">
    <property type="term" value="C:endomembrane system"/>
    <property type="evidence" value="ECO:0007669"/>
    <property type="project" value="UniProtKB-SubCell"/>
</dbReference>
<evidence type="ECO:0000256" key="2">
    <source>
        <dbReference type="ARBA" id="ARBA00022692"/>
    </source>
</evidence>
<dbReference type="Gene3D" id="1.20.120.1630">
    <property type="match status" value="1"/>
</dbReference>